<dbReference type="GO" id="GO:0005886">
    <property type="term" value="C:plasma membrane"/>
    <property type="evidence" value="ECO:0007669"/>
    <property type="project" value="UniProtKB-SubCell"/>
</dbReference>
<dbReference type="Pfam" id="PF00482">
    <property type="entry name" value="T2SSF"/>
    <property type="match status" value="1"/>
</dbReference>
<comment type="subcellular location">
    <subcellularLocation>
        <location evidence="1">Cell membrane</location>
        <topology evidence="1">Multi-pass membrane protein</topology>
    </subcellularLocation>
</comment>
<keyword evidence="3 6" id="KW-0812">Transmembrane</keyword>
<reference evidence="8 9" key="1">
    <citation type="submission" date="2019-11" db="EMBL/GenBank/DDBJ databases">
        <title>Genome sequence of Moorella glycerini DSM11254.</title>
        <authorList>
            <person name="Poehlein A."/>
            <person name="Boeer T."/>
            <person name="Daniel R."/>
        </authorList>
    </citation>
    <scope>NUCLEOTIDE SEQUENCE [LARGE SCALE GENOMIC DNA]</scope>
    <source>
        <strain evidence="8 9">DSM 11254</strain>
    </source>
</reference>
<evidence type="ECO:0000256" key="5">
    <source>
        <dbReference type="ARBA" id="ARBA00023136"/>
    </source>
</evidence>
<evidence type="ECO:0000256" key="3">
    <source>
        <dbReference type="ARBA" id="ARBA00022692"/>
    </source>
</evidence>
<feature type="transmembrane region" description="Helical" evidence="6">
    <location>
        <begin position="230"/>
        <end position="251"/>
    </location>
</feature>
<evidence type="ECO:0000313" key="9">
    <source>
        <dbReference type="Proteomes" id="UP000425916"/>
    </source>
</evidence>
<dbReference type="EMBL" id="CP046244">
    <property type="protein sequence ID" value="QGP93372.1"/>
    <property type="molecule type" value="Genomic_DNA"/>
</dbReference>
<dbReference type="OrthoDB" id="1808399at2"/>
<evidence type="ECO:0000256" key="6">
    <source>
        <dbReference type="SAM" id="Phobius"/>
    </source>
</evidence>
<organism evidence="8 9">
    <name type="scientific">Neomoorella glycerini</name>
    <dbReference type="NCBI Taxonomy" id="55779"/>
    <lineage>
        <taxon>Bacteria</taxon>
        <taxon>Bacillati</taxon>
        <taxon>Bacillota</taxon>
        <taxon>Clostridia</taxon>
        <taxon>Neomoorellales</taxon>
        <taxon>Neomoorellaceae</taxon>
        <taxon>Neomoorella</taxon>
    </lineage>
</organism>
<dbReference type="PANTHER" id="PTHR35007:SF1">
    <property type="entry name" value="PILUS ASSEMBLY PROTEIN"/>
    <property type="match status" value="1"/>
</dbReference>
<evidence type="ECO:0000256" key="1">
    <source>
        <dbReference type="ARBA" id="ARBA00004651"/>
    </source>
</evidence>
<keyword evidence="4 6" id="KW-1133">Transmembrane helix</keyword>
<keyword evidence="5 6" id="KW-0472">Membrane</keyword>
<feature type="transmembrane region" description="Helical" evidence="6">
    <location>
        <begin position="204"/>
        <end position="224"/>
    </location>
</feature>
<feature type="domain" description="Type II secretion system protein GspF" evidence="7">
    <location>
        <begin position="97"/>
        <end position="218"/>
    </location>
</feature>
<evidence type="ECO:0000256" key="2">
    <source>
        <dbReference type="ARBA" id="ARBA00022475"/>
    </source>
</evidence>
<keyword evidence="2" id="KW-1003">Cell membrane</keyword>
<sequence length="259" mass="27762">MLVIALFLSLFLMFYFLTGGEVPEKAGLKKIARDRLLPGASAAVFFLLGSVMCRTSLGGIPWAVLGWYLPGWVTGFVEERRRARLRELVKSFVVSAAGMFAAGQTTAEVVKVMADRMPEPFAAEFQDMLGQRELADKPYSKSFGNLAKKYGLPEFEAVAAVLAAADRAGGPNAAAKGLKRLGAALQQRDRLLAERRKETFEPKVAAGVVIVLLFLGFLGGVLLWPGYFEGGGRLVLTAASAIIVGMVFLAVKAGSPDAM</sequence>
<dbReference type="AlphaFoldDB" id="A0A6I5ZTJ9"/>
<name>A0A6I5ZTJ9_9FIRM</name>
<dbReference type="InterPro" id="IPR018076">
    <property type="entry name" value="T2SS_GspF_dom"/>
</dbReference>
<proteinExistence type="predicted"/>
<protein>
    <recommendedName>
        <fullName evidence="7">Type II secretion system protein GspF domain-containing protein</fullName>
    </recommendedName>
</protein>
<keyword evidence="9" id="KW-1185">Reference proteome</keyword>
<accession>A0A6I5ZTJ9</accession>
<evidence type="ECO:0000256" key="4">
    <source>
        <dbReference type="ARBA" id="ARBA00022989"/>
    </source>
</evidence>
<dbReference type="PANTHER" id="PTHR35007">
    <property type="entry name" value="INTEGRAL MEMBRANE PROTEIN-RELATED"/>
    <property type="match status" value="1"/>
</dbReference>
<evidence type="ECO:0000313" key="8">
    <source>
        <dbReference type="EMBL" id="QGP93372.1"/>
    </source>
</evidence>
<evidence type="ECO:0000259" key="7">
    <source>
        <dbReference type="Pfam" id="PF00482"/>
    </source>
</evidence>
<dbReference type="Proteomes" id="UP000425916">
    <property type="component" value="Chromosome"/>
</dbReference>
<gene>
    <name evidence="8" type="ORF">MGLY_27800</name>
</gene>